<evidence type="ECO:0000313" key="2">
    <source>
        <dbReference type="Proteomes" id="UP000005555"/>
    </source>
</evidence>
<proteinExistence type="predicted"/>
<accession>Q1YV88</accession>
<keyword evidence="2" id="KW-1185">Reference proteome</keyword>
<dbReference type="AlphaFoldDB" id="Q1YV88"/>
<gene>
    <name evidence="1" type="ORF">GB2207_08426</name>
</gene>
<evidence type="ECO:0000313" key="1">
    <source>
        <dbReference type="EMBL" id="EAS47820.1"/>
    </source>
</evidence>
<organism evidence="1 2">
    <name type="scientific">gamma proteobacterium HTCC2207</name>
    <dbReference type="NCBI Taxonomy" id="314287"/>
    <lineage>
        <taxon>Bacteria</taxon>
        <taxon>Pseudomonadati</taxon>
        <taxon>Pseudomonadota</taxon>
        <taxon>Gammaproteobacteria</taxon>
        <taxon>Cellvibrionales</taxon>
        <taxon>Porticoccaceae</taxon>
        <taxon>SAR92 clade</taxon>
    </lineage>
</organism>
<dbReference type="Proteomes" id="UP000005555">
    <property type="component" value="Unassembled WGS sequence"/>
</dbReference>
<sequence length="180" mass="20672">MWQFIFKFVNKKKESPMRIFWQKKLSRSLPKSRLSAKAKALAAVVMSLCMLSNHSYAAPENAERAFARLMKDVQSLEPHLAKTKSQGQAKDGYYTTRPGDTVDMILLRILPKMPVKKAILRQALVKANPHAFKRSNPNWMYAGKRLRLPGAKDIHNVVFTERADTQASQRDEKLSWVKYP</sequence>
<dbReference type="InterPro" id="IPR036779">
    <property type="entry name" value="LysM_dom_sf"/>
</dbReference>
<evidence type="ECO:0008006" key="3">
    <source>
        <dbReference type="Google" id="ProtNLM"/>
    </source>
</evidence>
<comment type="caution">
    <text evidence="1">The sequence shown here is derived from an EMBL/GenBank/DDBJ whole genome shotgun (WGS) entry which is preliminary data.</text>
</comment>
<dbReference type="STRING" id="314287.GB2207_08426"/>
<name>Q1YV88_9GAMM</name>
<dbReference type="HOGENOM" id="CLU_1494162_0_0_6"/>
<reference evidence="1 2" key="1">
    <citation type="submission" date="2006-03" db="EMBL/GenBank/DDBJ databases">
        <authorList>
            <person name="Giovannoni S.J."/>
            <person name="Cho J.-C."/>
            <person name="Ferriera S."/>
            <person name="Johnson J."/>
            <person name="Kravitz S."/>
            <person name="Halpern A."/>
            <person name="Remington K."/>
            <person name="Beeson K."/>
            <person name="Tran B."/>
            <person name="Rogers Y.-H."/>
            <person name="Friedman R."/>
            <person name="Venter J.C."/>
        </authorList>
    </citation>
    <scope>NUCLEOTIDE SEQUENCE [LARGE SCALE GENOMIC DNA]</scope>
    <source>
        <strain evidence="1 2">HTCC2207</strain>
    </source>
</reference>
<protein>
    <recommendedName>
        <fullName evidence="3">LysM domain-containing protein</fullName>
    </recommendedName>
</protein>
<dbReference type="Gene3D" id="3.10.350.10">
    <property type="entry name" value="LysM domain"/>
    <property type="match status" value="1"/>
</dbReference>
<dbReference type="EMBL" id="AAPI01000001">
    <property type="protein sequence ID" value="EAS47820.1"/>
    <property type="molecule type" value="Genomic_DNA"/>
</dbReference>